<accession>A0A933I810</accession>
<gene>
    <name evidence="3" type="ORF">HY768_03105</name>
</gene>
<dbReference type="EMBL" id="JACQXR010000039">
    <property type="protein sequence ID" value="MBI4726206.1"/>
    <property type="molecule type" value="Genomic_DNA"/>
</dbReference>
<comment type="caution">
    <text evidence="3">The sequence shown here is derived from an EMBL/GenBank/DDBJ whole genome shotgun (WGS) entry which is preliminary data.</text>
</comment>
<keyword evidence="2" id="KW-0472">Membrane</keyword>
<proteinExistence type="predicted"/>
<feature type="transmembrane region" description="Helical" evidence="2">
    <location>
        <begin position="175"/>
        <end position="196"/>
    </location>
</feature>
<organism evidence="3 4">
    <name type="scientific">candidate division TA06 bacterium</name>
    <dbReference type="NCBI Taxonomy" id="2250710"/>
    <lineage>
        <taxon>Bacteria</taxon>
        <taxon>Bacteria division TA06</taxon>
    </lineage>
</organism>
<dbReference type="Proteomes" id="UP000736328">
    <property type="component" value="Unassembled WGS sequence"/>
</dbReference>
<dbReference type="AlphaFoldDB" id="A0A933I810"/>
<evidence type="ECO:0000313" key="3">
    <source>
        <dbReference type="EMBL" id="MBI4726206.1"/>
    </source>
</evidence>
<evidence type="ECO:0000256" key="1">
    <source>
        <dbReference type="SAM" id="Coils"/>
    </source>
</evidence>
<reference evidence="3" key="1">
    <citation type="submission" date="2020-07" db="EMBL/GenBank/DDBJ databases">
        <title>Huge and variable diversity of episymbiotic CPR bacteria and DPANN archaea in groundwater ecosystems.</title>
        <authorList>
            <person name="He C.Y."/>
            <person name="Keren R."/>
            <person name="Whittaker M."/>
            <person name="Farag I.F."/>
            <person name="Doudna J."/>
            <person name="Cate J.H.D."/>
            <person name="Banfield J.F."/>
        </authorList>
    </citation>
    <scope>NUCLEOTIDE SEQUENCE</scope>
    <source>
        <strain evidence="3">NC_groundwater_1520_Pr4_B-0.1um_53_5</strain>
    </source>
</reference>
<protein>
    <submittedName>
        <fullName evidence="3">Uncharacterized protein</fullName>
    </submittedName>
</protein>
<keyword evidence="2" id="KW-0812">Transmembrane</keyword>
<keyword evidence="2" id="KW-1133">Transmembrane helix</keyword>
<feature type="coiled-coil region" evidence="1">
    <location>
        <begin position="216"/>
        <end position="260"/>
    </location>
</feature>
<keyword evidence="1" id="KW-0175">Coiled coil</keyword>
<sequence length="341" mass="36634">MAGNKSPNLGGMIMVLALSALLTVGAVLGVALATWPGSAAPAKPGAADPKLEMFAATASRLTGFIFFAYPDEVKDYLSPVLADLKTKLQPALKSITVTDPAGLIVGSDKEDQIDKTYQLPKGAMPPAGDKLEIQEIAPGQFLVAVPAIYNNKIKGGLRMLVELPQAKASSGGGNGMVIIIGLAAMLIGLIIPIAAVPAMTKQLSAVSAAPAGAGKAQAMKAEESSINTRLESLRRELGKAEELKAEQDQLTAEVESLRKQQFEEGYKLEGLKKEVTELGVQMEQRRQMLEATPDERQAQLTQEDRDLMQKIINHKKEELALAQKIQDIRRKVMELEKRTKA</sequence>
<evidence type="ECO:0000256" key="2">
    <source>
        <dbReference type="SAM" id="Phobius"/>
    </source>
</evidence>
<name>A0A933I810_UNCT6</name>
<evidence type="ECO:0000313" key="4">
    <source>
        <dbReference type="Proteomes" id="UP000736328"/>
    </source>
</evidence>